<feature type="domain" description="F-box" evidence="1">
    <location>
        <begin position="59"/>
        <end position="116"/>
    </location>
</feature>
<protein>
    <submittedName>
        <fullName evidence="2">19583_t:CDS:1</fullName>
    </submittedName>
</protein>
<organism evidence="2 3">
    <name type="scientific">Funneliformis geosporum</name>
    <dbReference type="NCBI Taxonomy" id="1117311"/>
    <lineage>
        <taxon>Eukaryota</taxon>
        <taxon>Fungi</taxon>
        <taxon>Fungi incertae sedis</taxon>
        <taxon>Mucoromycota</taxon>
        <taxon>Glomeromycotina</taxon>
        <taxon>Glomeromycetes</taxon>
        <taxon>Glomerales</taxon>
        <taxon>Glomeraceae</taxon>
        <taxon>Funneliformis</taxon>
    </lineage>
</organism>
<dbReference type="OrthoDB" id="2316548at2759"/>
<accession>A0A9W4SLD6</accession>
<dbReference type="SMART" id="SM00256">
    <property type="entry name" value="FBOX"/>
    <property type="match status" value="1"/>
</dbReference>
<gene>
    <name evidence="2" type="ORF">FWILDA_LOCUS6218</name>
</gene>
<evidence type="ECO:0000313" key="2">
    <source>
        <dbReference type="EMBL" id="CAI2173701.1"/>
    </source>
</evidence>
<dbReference type="InterPro" id="IPR001810">
    <property type="entry name" value="F-box_dom"/>
</dbReference>
<dbReference type="SUPFAM" id="SSF81383">
    <property type="entry name" value="F-box domain"/>
    <property type="match status" value="1"/>
</dbReference>
<dbReference type="CDD" id="cd09917">
    <property type="entry name" value="F-box_SF"/>
    <property type="match status" value="1"/>
</dbReference>
<dbReference type="Gene3D" id="1.20.1280.50">
    <property type="match status" value="1"/>
</dbReference>
<reference evidence="2" key="1">
    <citation type="submission" date="2022-08" db="EMBL/GenBank/DDBJ databases">
        <authorList>
            <person name="Kallberg Y."/>
            <person name="Tangrot J."/>
            <person name="Rosling A."/>
        </authorList>
    </citation>
    <scope>NUCLEOTIDE SEQUENCE</scope>
    <source>
        <strain evidence="2">Wild A</strain>
    </source>
</reference>
<dbReference type="Pfam" id="PF12937">
    <property type="entry name" value="F-box-like"/>
    <property type="match status" value="1"/>
</dbReference>
<dbReference type="InterPro" id="IPR036047">
    <property type="entry name" value="F-box-like_dom_sf"/>
</dbReference>
<evidence type="ECO:0000313" key="3">
    <source>
        <dbReference type="Proteomes" id="UP001153678"/>
    </source>
</evidence>
<comment type="caution">
    <text evidence="2">The sequence shown here is derived from an EMBL/GenBank/DDBJ whole genome shotgun (WGS) entry which is preliminary data.</text>
</comment>
<dbReference type="Proteomes" id="UP001153678">
    <property type="component" value="Unassembled WGS sequence"/>
</dbReference>
<evidence type="ECO:0000259" key="1">
    <source>
        <dbReference type="PROSITE" id="PS50181"/>
    </source>
</evidence>
<dbReference type="EMBL" id="CAMKVN010001103">
    <property type="protein sequence ID" value="CAI2173701.1"/>
    <property type="molecule type" value="Genomic_DNA"/>
</dbReference>
<keyword evidence="3" id="KW-1185">Reference proteome</keyword>
<dbReference type="AlphaFoldDB" id="A0A9W4SLD6"/>
<name>A0A9W4SLD6_9GLOM</name>
<dbReference type="PROSITE" id="PS50181">
    <property type="entry name" value="FBOX"/>
    <property type="match status" value="1"/>
</dbReference>
<proteinExistence type="predicted"/>
<sequence length="171" mass="20206">MTLNKVNKIKVSNKNIYLEKSSATILPTFNHIYSINTFLYPSTILSTNNHTISTKTNHHHPFSMIPIEILPHICKYLAPKDLAALALVCKEFSEILYLNNKNSSIWPICQAIWRESRLYVLPKYKKPPLRMSERKYTIMMCGTNWKWDTFYRNSSTFVIFTRFFFLKDDQQ</sequence>